<dbReference type="InterPro" id="IPR050182">
    <property type="entry name" value="Cytochrome_P450_fam2"/>
</dbReference>
<reference evidence="19" key="1">
    <citation type="journal article" date="2013" name="Nat. Genet.">
        <title>The draft genomes of soft-shell turtle and green sea turtle yield insights into the development and evolution of the turtle-specific body plan.</title>
        <authorList>
            <person name="Wang Z."/>
            <person name="Pascual-Anaya J."/>
            <person name="Zadissa A."/>
            <person name="Li W."/>
            <person name="Niimura Y."/>
            <person name="Huang Z."/>
            <person name="Li C."/>
            <person name="White S."/>
            <person name="Xiong Z."/>
            <person name="Fang D."/>
            <person name="Wang B."/>
            <person name="Ming Y."/>
            <person name="Chen Y."/>
            <person name="Zheng Y."/>
            <person name="Kuraku S."/>
            <person name="Pignatelli M."/>
            <person name="Herrero J."/>
            <person name="Beal K."/>
            <person name="Nozawa M."/>
            <person name="Li Q."/>
            <person name="Wang J."/>
            <person name="Zhang H."/>
            <person name="Yu L."/>
            <person name="Shigenobu S."/>
            <person name="Wang J."/>
            <person name="Liu J."/>
            <person name="Flicek P."/>
            <person name="Searle S."/>
            <person name="Wang J."/>
            <person name="Kuratani S."/>
            <person name="Yin Y."/>
            <person name="Aken B."/>
            <person name="Zhang G."/>
            <person name="Irie N."/>
        </authorList>
    </citation>
    <scope>NUCLEOTIDE SEQUENCE [LARGE SCALE GENOMIC DNA]</scope>
</reference>
<evidence type="ECO:0000256" key="3">
    <source>
        <dbReference type="ARBA" id="ARBA00004586"/>
    </source>
</evidence>
<dbReference type="InterPro" id="IPR008067">
    <property type="entry name" value="Cyt_P450_E_grp-I_CYP2A-like"/>
</dbReference>
<dbReference type="FunFam" id="1.10.630.10:FF:000001">
    <property type="entry name" value="Cytochrome P450, family 2"/>
    <property type="match status" value="1"/>
</dbReference>
<dbReference type="GO" id="GO:0019373">
    <property type="term" value="P:epoxygenase P450 pathway"/>
    <property type="evidence" value="ECO:0007669"/>
    <property type="project" value="TreeGrafter"/>
</dbReference>
<evidence type="ECO:0000313" key="19">
    <source>
        <dbReference type="Proteomes" id="UP000031443"/>
    </source>
</evidence>
<dbReference type="PRINTS" id="PR00463">
    <property type="entry name" value="EP450I"/>
</dbReference>
<evidence type="ECO:0000256" key="2">
    <source>
        <dbReference type="ARBA" id="ARBA00004524"/>
    </source>
</evidence>
<evidence type="ECO:0000256" key="16">
    <source>
        <dbReference type="RuleBase" id="RU000461"/>
    </source>
</evidence>
<sequence>MELEGSATLVLAAGILCLALLWEWKQQQQSRKFPPGPTPLPLLGNALQLSRGDLFTSLMALRDQYGPVFTVLLGPRRVVVLCGYEAVKEALVDHAEEFSGRGGMPSLDRIFHGYGVILANGERWRQLRQFSVATLRSLGMGKRTLEERIAEEARCLVEEIRKTRGSPFNPSLPVSHAVANVISSIAFGDRFDYQDPTFLSLLDVIQSLFLELTSPWTRLYEMFPGIMRFLPGPHNRILKHVDVLHNFVTERVQRNQKTLDPGCPRDYIDAFLIKMEEEKQNPLSEFHTKNLVLSVVHLFFGGTEMVSSTLRYGFLLLMKYPEVQERVHQEIDGVIGRNRSPAAEDRSRMPYTHAVLHEIQRFSNIIPLGIPHAVIRDTQFQGYMLPKCTEAKESSDFKPSPSRLASRFAQAMPASHMLCGAALLTLAPGEKAKQGTDVFCMLGSALRDPRHFSDPERFNPGNFLDENGGFKKNHAFVAFSSGKRVCLGEGLARMELFLVFTSVLQHFTLQSPVDPQEIDLAPKASGFWNIPPEYRVCALPR</sequence>
<comment type="cofactor">
    <cofactor evidence="1 15">
        <name>heme</name>
        <dbReference type="ChEBI" id="CHEBI:30413"/>
    </cofactor>
</comment>
<evidence type="ECO:0000256" key="1">
    <source>
        <dbReference type="ARBA" id="ARBA00001971"/>
    </source>
</evidence>
<evidence type="ECO:0000256" key="4">
    <source>
        <dbReference type="ARBA" id="ARBA00010617"/>
    </source>
</evidence>
<dbReference type="InterPro" id="IPR002401">
    <property type="entry name" value="Cyt_P450_E_grp-I"/>
</dbReference>
<evidence type="ECO:0000256" key="9">
    <source>
        <dbReference type="ARBA" id="ARBA00023002"/>
    </source>
</evidence>
<evidence type="ECO:0000256" key="12">
    <source>
        <dbReference type="ARBA" id="ARBA00023136"/>
    </source>
</evidence>
<evidence type="ECO:0000256" key="11">
    <source>
        <dbReference type="ARBA" id="ARBA00023033"/>
    </source>
</evidence>
<comment type="subcellular location">
    <subcellularLocation>
        <location evidence="3">Endoplasmic reticulum membrane</location>
    </subcellularLocation>
    <subcellularLocation>
        <location evidence="2">Microsome membrane</location>
    </subcellularLocation>
</comment>
<dbReference type="SUPFAM" id="SSF48264">
    <property type="entry name" value="Cytochrome P450"/>
    <property type="match status" value="1"/>
</dbReference>
<dbReference type="PROSITE" id="PS00086">
    <property type="entry name" value="CYTOCHROME_P450"/>
    <property type="match status" value="1"/>
</dbReference>
<dbReference type="GO" id="GO:0005506">
    <property type="term" value="F:iron ion binding"/>
    <property type="evidence" value="ECO:0007669"/>
    <property type="project" value="InterPro"/>
</dbReference>
<keyword evidence="6 15" id="KW-0479">Metal-binding</keyword>
<dbReference type="PRINTS" id="PR01684">
    <property type="entry name" value="EP450ICYP2A"/>
</dbReference>
<dbReference type="InterPro" id="IPR017972">
    <property type="entry name" value="Cyt_P450_CS"/>
</dbReference>
<keyword evidence="12 17" id="KW-0472">Membrane</keyword>
<dbReference type="InterPro" id="IPR001128">
    <property type="entry name" value="Cyt_P450"/>
</dbReference>
<keyword evidence="5 15" id="KW-0349">Heme</keyword>
<comment type="catalytic activity">
    <reaction evidence="14">
        <text>an organic molecule + reduced [NADPH--hemoprotein reductase] + O2 = an alcohol + oxidized [NADPH--hemoprotein reductase] + H2O + H(+)</text>
        <dbReference type="Rhea" id="RHEA:17149"/>
        <dbReference type="Rhea" id="RHEA-COMP:11964"/>
        <dbReference type="Rhea" id="RHEA-COMP:11965"/>
        <dbReference type="ChEBI" id="CHEBI:15377"/>
        <dbReference type="ChEBI" id="CHEBI:15378"/>
        <dbReference type="ChEBI" id="CHEBI:15379"/>
        <dbReference type="ChEBI" id="CHEBI:30879"/>
        <dbReference type="ChEBI" id="CHEBI:57618"/>
        <dbReference type="ChEBI" id="CHEBI:58210"/>
        <dbReference type="ChEBI" id="CHEBI:142491"/>
        <dbReference type="EC" id="1.14.14.1"/>
    </reaction>
</comment>
<dbReference type="PRINTS" id="PR00385">
    <property type="entry name" value="P450"/>
</dbReference>
<dbReference type="GO" id="GO:0020037">
    <property type="term" value="F:heme binding"/>
    <property type="evidence" value="ECO:0007669"/>
    <property type="project" value="InterPro"/>
</dbReference>
<keyword evidence="17" id="KW-1133">Transmembrane helix</keyword>
<dbReference type="eggNOG" id="KOG0156">
    <property type="taxonomic scope" value="Eukaryota"/>
</dbReference>
<protein>
    <submittedName>
        <fullName evidence="18">Cytochrome P450 2G1</fullName>
    </submittedName>
</protein>
<gene>
    <name evidence="18" type="ORF">UY3_17651</name>
</gene>
<dbReference type="PANTHER" id="PTHR24300">
    <property type="entry name" value="CYTOCHROME P450 508A4-RELATED"/>
    <property type="match status" value="1"/>
</dbReference>
<feature type="transmembrane region" description="Helical" evidence="17">
    <location>
        <begin position="6"/>
        <end position="24"/>
    </location>
</feature>
<evidence type="ECO:0000256" key="17">
    <source>
        <dbReference type="SAM" id="Phobius"/>
    </source>
</evidence>
<dbReference type="InterPro" id="IPR036396">
    <property type="entry name" value="Cyt_P450_sf"/>
</dbReference>
<proteinExistence type="inferred from homology"/>
<dbReference type="GO" id="GO:0005789">
    <property type="term" value="C:endoplasmic reticulum membrane"/>
    <property type="evidence" value="ECO:0007669"/>
    <property type="project" value="UniProtKB-SubCell"/>
</dbReference>
<dbReference type="GO" id="GO:0016712">
    <property type="term" value="F:oxidoreductase activity, acting on paired donors, with incorporation or reduction of molecular oxygen, reduced flavin or flavoprotein as one donor, and incorporation of one atom of oxygen"/>
    <property type="evidence" value="ECO:0007669"/>
    <property type="project" value="UniProtKB-EC"/>
</dbReference>
<dbReference type="AlphaFoldDB" id="M7AR28"/>
<accession>M7AR28</accession>
<organism evidence="18 19">
    <name type="scientific">Chelonia mydas</name>
    <name type="common">Green sea-turtle</name>
    <name type="synonym">Chelonia agassizi</name>
    <dbReference type="NCBI Taxonomy" id="8469"/>
    <lineage>
        <taxon>Eukaryota</taxon>
        <taxon>Metazoa</taxon>
        <taxon>Chordata</taxon>
        <taxon>Craniata</taxon>
        <taxon>Vertebrata</taxon>
        <taxon>Euteleostomi</taxon>
        <taxon>Archelosauria</taxon>
        <taxon>Testudinata</taxon>
        <taxon>Testudines</taxon>
        <taxon>Cryptodira</taxon>
        <taxon>Durocryptodira</taxon>
        <taxon>Americhelydia</taxon>
        <taxon>Chelonioidea</taxon>
        <taxon>Cheloniidae</taxon>
        <taxon>Chelonia</taxon>
    </lineage>
</organism>
<evidence type="ECO:0000256" key="13">
    <source>
        <dbReference type="ARBA" id="ARBA00037347"/>
    </source>
</evidence>
<keyword evidence="17" id="KW-0812">Transmembrane</keyword>
<keyword evidence="10 15" id="KW-0408">Iron</keyword>
<dbReference type="Proteomes" id="UP000031443">
    <property type="component" value="Unassembled WGS sequence"/>
</dbReference>
<evidence type="ECO:0000256" key="7">
    <source>
        <dbReference type="ARBA" id="ARBA00022824"/>
    </source>
</evidence>
<evidence type="ECO:0000256" key="14">
    <source>
        <dbReference type="ARBA" id="ARBA00047827"/>
    </source>
</evidence>
<evidence type="ECO:0000313" key="18">
    <source>
        <dbReference type="EMBL" id="EMP25280.1"/>
    </source>
</evidence>
<dbReference type="CDD" id="cd11026">
    <property type="entry name" value="CYP2"/>
    <property type="match status" value="1"/>
</dbReference>
<evidence type="ECO:0000256" key="10">
    <source>
        <dbReference type="ARBA" id="ARBA00023004"/>
    </source>
</evidence>
<dbReference type="GO" id="GO:0008392">
    <property type="term" value="F:arachidonate epoxygenase activity"/>
    <property type="evidence" value="ECO:0007669"/>
    <property type="project" value="TreeGrafter"/>
</dbReference>
<evidence type="ECO:0000256" key="15">
    <source>
        <dbReference type="PIRSR" id="PIRSR602401-1"/>
    </source>
</evidence>
<evidence type="ECO:0000256" key="8">
    <source>
        <dbReference type="ARBA" id="ARBA00022848"/>
    </source>
</evidence>
<evidence type="ECO:0000256" key="6">
    <source>
        <dbReference type="ARBA" id="ARBA00022723"/>
    </source>
</evidence>
<dbReference type="PANTHER" id="PTHR24300:SF424">
    <property type="entry name" value="CYTOCHROME P450"/>
    <property type="match status" value="1"/>
</dbReference>
<name>M7AR28_CHEMY</name>
<comment type="similarity">
    <text evidence="4 16">Belongs to the cytochrome P450 family.</text>
</comment>
<keyword evidence="8" id="KW-0492">Microsome</keyword>
<keyword evidence="19" id="KW-1185">Reference proteome</keyword>
<keyword evidence="9 16" id="KW-0560">Oxidoreductase</keyword>
<evidence type="ECO:0000256" key="5">
    <source>
        <dbReference type="ARBA" id="ARBA00022617"/>
    </source>
</evidence>
<comment type="function">
    <text evidence="13">Cytochromes P450 are a group of heme-thiolate monooxygenases. In liver microsomes, this enzyme is involved in an NADPH-dependent electron transport pathway. It oxidizes a variety of structurally unrelated compounds, including steroids, fatty acids, and xenobiotics.</text>
</comment>
<dbReference type="EMBL" id="KB592215">
    <property type="protein sequence ID" value="EMP25280.1"/>
    <property type="molecule type" value="Genomic_DNA"/>
</dbReference>
<dbReference type="Gene3D" id="1.10.630.10">
    <property type="entry name" value="Cytochrome P450"/>
    <property type="match status" value="1"/>
</dbReference>
<dbReference type="STRING" id="8469.M7AR28"/>
<dbReference type="Pfam" id="PF00067">
    <property type="entry name" value="p450"/>
    <property type="match status" value="2"/>
</dbReference>
<feature type="binding site" description="axial binding residue" evidence="15">
    <location>
        <position position="486"/>
    </location>
    <ligand>
        <name>heme</name>
        <dbReference type="ChEBI" id="CHEBI:30413"/>
    </ligand>
    <ligandPart>
        <name>Fe</name>
        <dbReference type="ChEBI" id="CHEBI:18248"/>
    </ligandPart>
</feature>
<keyword evidence="7" id="KW-0256">Endoplasmic reticulum</keyword>
<dbReference type="GO" id="GO:0006805">
    <property type="term" value="P:xenobiotic metabolic process"/>
    <property type="evidence" value="ECO:0007669"/>
    <property type="project" value="TreeGrafter"/>
</dbReference>
<keyword evidence="11 16" id="KW-0503">Monooxygenase</keyword>